<gene>
    <name evidence="4" type="primary">phnD</name>
    <name evidence="4" type="ORF">HY912_04410</name>
</gene>
<proteinExistence type="inferred from homology"/>
<accession>A0A9D6Z514</accession>
<dbReference type="PANTHER" id="PTHR35841:SF1">
    <property type="entry name" value="PHOSPHONATES-BINDING PERIPLASMIC PROTEIN"/>
    <property type="match status" value="1"/>
</dbReference>
<comment type="caution">
    <text evidence="4">The sequence shown here is derived from an EMBL/GenBank/DDBJ whole genome shotgun (WGS) entry which is preliminary data.</text>
</comment>
<dbReference type="SUPFAM" id="SSF53850">
    <property type="entry name" value="Periplasmic binding protein-like II"/>
    <property type="match status" value="1"/>
</dbReference>
<dbReference type="GO" id="GO:0043190">
    <property type="term" value="C:ATP-binding cassette (ABC) transporter complex"/>
    <property type="evidence" value="ECO:0007669"/>
    <property type="project" value="InterPro"/>
</dbReference>
<reference evidence="4" key="1">
    <citation type="submission" date="2020-07" db="EMBL/GenBank/DDBJ databases">
        <title>Huge and variable diversity of episymbiotic CPR bacteria and DPANN archaea in groundwater ecosystems.</title>
        <authorList>
            <person name="He C.Y."/>
            <person name="Keren R."/>
            <person name="Whittaker M."/>
            <person name="Farag I.F."/>
            <person name="Doudna J."/>
            <person name="Cate J.H.D."/>
            <person name="Banfield J.F."/>
        </authorList>
    </citation>
    <scope>NUCLEOTIDE SEQUENCE</scope>
    <source>
        <strain evidence="4">NC_groundwater_1664_Pr3_B-0.1um_52_9</strain>
    </source>
</reference>
<comment type="similarity">
    <text evidence="1">Belongs to the phosphate/phosphite/phosphonate binding protein family.</text>
</comment>
<dbReference type="Gene3D" id="3.40.190.10">
    <property type="entry name" value="Periplasmic binding protein-like II"/>
    <property type="match status" value="2"/>
</dbReference>
<evidence type="ECO:0000256" key="1">
    <source>
        <dbReference type="ARBA" id="ARBA00007162"/>
    </source>
</evidence>
<name>A0A9D6Z514_9BACT</name>
<dbReference type="InterPro" id="IPR005770">
    <property type="entry name" value="PhnD"/>
</dbReference>
<organism evidence="4 5">
    <name type="scientific">Desulfomonile tiedjei</name>
    <dbReference type="NCBI Taxonomy" id="2358"/>
    <lineage>
        <taxon>Bacteria</taxon>
        <taxon>Pseudomonadati</taxon>
        <taxon>Thermodesulfobacteriota</taxon>
        <taxon>Desulfomonilia</taxon>
        <taxon>Desulfomonilales</taxon>
        <taxon>Desulfomonilaceae</taxon>
        <taxon>Desulfomonile</taxon>
    </lineage>
</organism>
<feature type="chain" id="PRO_5039087460" evidence="3">
    <location>
        <begin position="22"/>
        <end position="304"/>
    </location>
</feature>
<dbReference type="Pfam" id="PF12974">
    <property type="entry name" value="Phosphonate-bd"/>
    <property type="match status" value="1"/>
</dbReference>
<evidence type="ECO:0000313" key="4">
    <source>
        <dbReference type="EMBL" id="MBI5248716.1"/>
    </source>
</evidence>
<feature type="signal peptide" evidence="3">
    <location>
        <begin position="1"/>
        <end position="21"/>
    </location>
</feature>
<dbReference type="AlphaFoldDB" id="A0A9D6Z514"/>
<dbReference type="PROSITE" id="PS51257">
    <property type="entry name" value="PROKAR_LIPOPROTEIN"/>
    <property type="match status" value="1"/>
</dbReference>
<keyword evidence="2 3" id="KW-0732">Signal</keyword>
<sequence>MWTRYFLLVLLFFIASCSDEAGRRTVDFSQTIPTDQPVAKTAEPDTLRVAVGAMVSPKETLSYYQQLLELIGGRLGKRVELVQRKTYREVNDLLGKGEIDLAFICSGPYAATMDNPFELIATPEIGGSHFYQAYLIVNEKGTFNNLEDLKGHTFAFTDPDSNTGCVVPLYWLAKMGERPETFFRQVIYTYSHDNSIIAVAKGMVDGASVDGLVWDYFNKRNPALTSSTRIIRKSDHYGIPPLVASNRLPEDVKGRVRNLLFSLHNHDEGKKILDQLMIDRFVEPQDNWYDSIRQMQKSRDAPRS</sequence>
<dbReference type="Proteomes" id="UP000807825">
    <property type="component" value="Unassembled WGS sequence"/>
</dbReference>
<evidence type="ECO:0000256" key="2">
    <source>
        <dbReference type="ARBA" id="ARBA00022729"/>
    </source>
</evidence>
<evidence type="ECO:0000256" key="3">
    <source>
        <dbReference type="SAM" id="SignalP"/>
    </source>
</evidence>
<evidence type="ECO:0000313" key="5">
    <source>
        <dbReference type="Proteomes" id="UP000807825"/>
    </source>
</evidence>
<dbReference type="NCBIfam" id="TIGR01098">
    <property type="entry name" value="3A0109s03R"/>
    <property type="match status" value="1"/>
</dbReference>
<dbReference type="EMBL" id="JACRDE010000130">
    <property type="protein sequence ID" value="MBI5248716.1"/>
    <property type="molecule type" value="Genomic_DNA"/>
</dbReference>
<dbReference type="CDD" id="cd13571">
    <property type="entry name" value="PBP2_PnhD_1"/>
    <property type="match status" value="1"/>
</dbReference>
<dbReference type="PANTHER" id="PTHR35841">
    <property type="entry name" value="PHOSPHONATES-BINDING PERIPLASMIC PROTEIN"/>
    <property type="match status" value="1"/>
</dbReference>
<protein>
    <submittedName>
        <fullName evidence="4">Phosphate/phosphite/phosphonate ABC transporter substrate-binding protein</fullName>
    </submittedName>
</protein>
<dbReference type="GO" id="GO:0055085">
    <property type="term" value="P:transmembrane transport"/>
    <property type="evidence" value="ECO:0007669"/>
    <property type="project" value="InterPro"/>
</dbReference>